<keyword evidence="2" id="KW-0732">Signal</keyword>
<feature type="signal peptide" evidence="2">
    <location>
        <begin position="1"/>
        <end position="17"/>
    </location>
</feature>
<dbReference type="GeneID" id="108563907"/>
<dbReference type="SMART" id="SM00494">
    <property type="entry name" value="ChtBD2"/>
    <property type="match status" value="1"/>
</dbReference>
<sequence>MFKFVVLAAVFFCAVQAAPKLRVMTKQMPAPLLTLPSNATSIRADIDDSFSCEGREYGYYADVENECQLFHVCLPVTYSNGRSQTFRWSFICPEETVFNQEIFTCTRSDESIDCADSPRYYNLNTNFGDDLSVAEVPAASSAEEEQEQEQPASDAEEETVVVPEVAQDLEAPVMDSLEEAQPLAVAELAKSPTPFMYNRRVMKV</sequence>
<dbReference type="PANTHER" id="PTHR22933:SF43">
    <property type="entry name" value="LP10131P"/>
    <property type="match status" value="1"/>
</dbReference>
<dbReference type="InterPro" id="IPR052976">
    <property type="entry name" value="Scoloptoxin-like"/>
</dbReference>
<accession>A0ABM1MUG1</accession>
<feature type="chain" id="PRO_5046018474" evidence="2">
    <location>
        <begin position="18"/>
        <end position="204"/>
    </location>
</feature>
<dbReference type="InterPro" id="IPR036508">
    <property type="entry name" value="Chitin-bd_dom_sf"/>
</dbReference>
<feature type="domain" description="Chitin-binding type-2" evidence="3">
    <location>
        <begin position="49"/>
        <end position="116"/>
    </location>
</feature>
<reference evidence="5" key="1">
    <citation type="submission" date="2025-08" db="UniProtKB">
        <authorList>
            <consortium name="RefSeq"/>
        </authorList>
    </citation>
    <scope>IDENTIFICATION</scope>
    <source>
        <tissue evidence="5">Whole Larva</tissue>
    </source>
</reference>
<dbReference type="PANTHER" id="PTHR22933">
    <property type="entry name" value="FI18007P1-RELATED"/>
    <property type="match status" value="1"/>
</dbReference>
<evidence type="ECO:0000259" key="3">
    <source>
        <dbReference type="PROSITE" id="PS50940"/>
    </source>
</evidence>
<evidence type="ECO:0000256" key="1">
    <source>
        <dbReference type="SAM" id="MobiDB-lite"/>
    </source>
</evidence>
<dbReference type="InterPro" id="IPR002557">
    <property type="entry name" value="Chitin-bd_dom"/>
</dbReference>
<dbReference type="Proteomes" id="UP000695000">
    <property type="component" value="Unplaced"/>
</dbReference>
<organism evidence="4 5">
    <name type="scientific">Nicrophorus vespilloides</name>
    <name type="common">Boreal carrion beetle</name>
    <dbReference type="NCBI Taxonomy" id="110193"/>
    <lineage>
        <taxon>Eukaryota</taxon>
        <taxon>Metazoa</taxon>
        <taxon>Ecdysozoa</taxon>
        <taxon>Arthropoda</taxon>
        <taxon>Hexapoda</taxon>
        <taxon>Insecta</taxon>
        <taxon>Pterygota</taxon>
        <taxon>Neoptera</taxon>
        <taxon>Endopterygota</taxon>
        <taxon>Coleoptera</taxon>
        <taxon>Polyphaga</taxon>
        <taxon>Staphyliniformia</taxon>
        <taxon>Silphidae</taxon>
        <taxon>Nicrophorinae</taxon>
        <taxon>Nicrophorus</taxon>
    </lineage>
</organism>
<evidence type="ECO:0000256" key="2">
    <source>
        <dbReference type="SAM" id="SignalP"/>
    </source>
</evidence>
<dbReference type="SUPFAM" id="SSF57625">
    <property type="entry name" value="Invertebrate chitin-binding proteins"/>
    <property type="match status" value="1"/>
</dbReference>
<evidence type="ECO:0000313" key="5">
    <source>
        <dbReference type="RefSeq" id="XP_017778211.1"/>
    </source>
</evidence>
<protein>
    <submittedName>
        <fullName evidence="5">Uncharacterized protein LOC108563907</fullName>
    </submittedName>
</protein>
<name>A0ABM1MUG1_NICVS</name>
<dbReference type="RefSeq" id="XP_017778211.1">
    <property type="nucleotide sequence ID" value="XM_017922722.1"/>
</dbReference>
<dbReference type="PROSITE" id="PS50940">
    <property type="entry name" value="CHIT_BIND_II"/>
    <property type="match status" value="1"/>
</dbReference>
<proteinExistence type="predicted"/>
<feature type="region of interest" description="Disordered" evidence="1">
    <location>
        <begin position="136"/>
        <end position="159"/>
    </location>
</feature>
<evidence type="ECO:0000313" key="4">
    <source>
        <dbReference type="Proteomes" id="UP000695000"/>
    </source>
</evidence>
<keyword evidence="4" id="KW-1185">Reference proteome</keyword>
<gene>
    <name evidence="5" type="primary">LOC108563907</name>
</gene>
<feature type="compositionally biased region" description="Acidic residues" evidence="1">
    <location>
        <begin position="142"/>
        <end position="159"/>
    </location>
</feature>
<dbReference type="Pfam" id="PF01607">
    <property type="entry name" value="CBM_14"/>
    <property type="match status" value="1"/>
</dbReference>